<evidence type="ECO:0000313" key="2">
    <source>
        <dbReference type="Proteomes" id="UP000599109"/>
    </source>
</evidence>
<protein>
    <submittedName>
        <fullName evidence="1">Uncharacterized protein</fullName>
    </submittedName>
</protein>
<reference evidence="1 2" key="1">
    <citation type="journal article" date="2017" name="Int. J. Syst. Evol. Microbiol.">
        <title>Ramlibacter monticola sp. nov., isolated from forest soil.</title>
        <authorList>
            <person name="Chaudhary D.K."/>
            <person name="Kim J."/>
        </authorList>
    </citation>
    <scope>NUCLEOTIDE SEQUENCE [LARGE SCALE GENOMIC DNA]</scope>
    <source>
        <strain evidence="1 2">KACC 19175</strain>
    </source>
</reference>
<dbReference type="AlphaFoldDB" id="A0A937CZI4"/>
<keyword evidence="2" id="KW-1185">Reference proteome</keyword>
<accession>A0A937CZI4</accession>
<gene>
    <name evidence="1" type="ORF">JJ685_28710</name>
</gene>
<proteinExistence type="predicted"/>
<dbReference type="EMBL" id="JAEQNE010000012">
    <property type="protein sequence ID" value="MBL0395147.1"/>
    <property type="molecule type" value="Genomic_DNA"/>
</dbReference>
<dbReference type="Proteomes" id="UP000599109">
    <property type="component" value="Unassembled WGS sequence"/>
</dbReference>
<sequence>MESVEYTRKSGQRLTYRIEADDHGRFWVTRCGKELLRGRDRLAAVGGSHRAPNKRKVAGAIAQAQHAIEALSLMDES</sequence>
<name>A0A937CZI4_9BURK</name>
<dbReference type="RefSeq" id="WP_201677817.1">
    <property type="nucleotide sequence ID" value="NZ_JAEQNE010000012.1"/>
</dbReference>
<evidence type="ECO:0000313" key="1">
    <source>
        <dbReference type="EMBL" id="MBL0395147.1"/>
    </source>
</evidence>
<organism evidence="1 2">
    <name type="scientific">Ramlibacter monticola</name>
    <dbReference type="NCBI Taxonomy" id="1926872"/>
    <lineage>
        <taxon>Bacteria</taxon>
        <taxon>Pseudomonadati</taxon>
        <taxon>Pseudomonadota</taxon>
        <taxon>Betaproteobacteria</taxon>
        <taxon>Burkholderiales</taxon>
        <taxon>Comamonadaceae</taxon>
        <taxon>Ramlibacter</taxon>
    </lineage>
</organism>
<comment type="caution">
    <text evidence="1">The sequence shown here is derived from an EMBL/GenBank/DDBJ whole genome shotgun (WGS) entry which is preliminary data.</text>
</comment>